<dbReference type="RefSeq" id="WP_162318403.1">
    <property type="nucleotide sequence ID" value="NZ_JAHQXF010000002.1"/>
</dbReference>
<feature type="region of interest" description="Disordered" evidence="1">
    <location>
        <begin position="1"/>
        <end position="147"/>
    </location>
</feature>
<feature type="compositionally biased region" description="Acidic residues" evidence="1">
    <location>
        <begin position="14"/>
        <end position="30"/>
    </location>
</feature>
<comment type="caution">
    <text evidence="2">The sequence shown here is derived from an EMBL/GenBank/DDBJ whole genome shotgun (WGS) entry which is preliminary data.</text>
</comment>
<dbReference type="AlphaFoldDB" id="A0A8J8C4U0"/>
<protein>
    <submittedName>
        <fullName evidence="2">Uncharacterized protein</fullName>
    </submittedName>
</protein>
<evidence type="ECO:0000313" key="2">
    <source>
        <dbReference type="EMBL" id="MBV0925587.1"/>
    </source>
</evidence>
<organism evidence="2 3">
    <name type="scientific">Haloarcula limicola</name>
    <dbReference type="NCBI Taxonomy" id="1429915"/>
    <lineage>
        <taxon>Archaea</taxon>
        <taxon>Methanobacteriati</taxon>
        <taxon>Methanobacteriota</taxon>
        <taxon>Stenosarchaea group</taxon>
        <taxon>Halobacteria</taxon>
        <taxon>Halobacteriales</taxon>
        <taxon>Haloarculaceae</taxon>
        <taxon>Haloarcula</taxon>
    </lineage>
</organism>
<feature type="compositionally biased region" description="Low complexity" evidence="1">
    <location>
        <begin position="95"/>
        <end position="109"/>
    </location>
</feature>
<sequence length="281" mass="29238">MGLFDKVRRAVGGSEDESADDESSDADDSEPDGRATTESTADPEQDDRAGEGPADDSELIGEAEGPAADAAEVEGGAASEPRAFADATDERGDADAGTAPDAGDADGPAGDPPSAGPSAASDSPATDPPPVDSTAESSPATEDLSAEYAETATDFAEFWGERDLDFTPESLSRLDDLVESEWDGDRFADATFGSEATFDDRAFTSVTRELGSYFGEVLVRDLAGEWSDETDHEAVVVVSGWDGRLAVPVFRVAANSLRETATFARSYEALLADIDAETSGE</sequence>
<evidence type="ECO:0000313" key="3">
    <source>
        <dbReference type="Proteomes" id="UP000766550"/>
    </source>
</evidence>
<feature type="compositionally biased region" description="Low complexity" evidence="1">
    <location>
        <begin position="116"/>
        <end position="125"/>
    </location>
</feature>
<dbReference type="Proteomes" id="UP000766550">
    <property type="component" value="Unassembled WGS sequence"/>
</dbReference>
<reference evidence="2 3" key="1">
    <citation type="submission" date="2021-06" db="EMBL/GenBank/DDBJ databases">
        <title>New haloarchaea isolates fom saline soil.</title>
        <authorList>
            <person name="Duran-Viseras A."/>
            <person name="Sanchez-Porro C.S."/>
            <person name="Ventosa A."/>
        </authorList>
    </citation>
    <scope>NUCLEOTIDE SEQUENCE [LARGE SCALE GENOMIC DNA]</scope>
    <source>
        <strain evidence="2 3">JCM 183640</strain>
    </source>
</reference>
<proteinExistence type="predicted"/>
<feature type="compositionally biased region" description="Low complexity" evidence="1">
    <location>
        <begin position="62"/>
        <end position="78"/>
    </location>
</feature>
<dbReference type="OrthoDB" id="241816at2157"/>
<keyword evidence="3" id="KW-1185">Reference proteome</keyword>
<name>A0A8J8C4U0_9EURY</name>
<evidence type="ECO:0000256" key="1">
    <source>
        <dbReference type="SAM" id="MobiDB-lite"/>
    </source>
</evidence>
<dbReference type="EMBL" id="JAHQXF010000002">
    <property type="protein sequence ID" value="MBV0925587.1"/>
    <property type="molecule type" value="Genomic_DNA"/>
</dbReference>
<accession>A0A8J8C4U0</accession>
<gene>
    <name evidence="2" type="ORF">KTS45_15380</name>
</gene>